<sequence>MTEALVSLAVLIVISTALLPLTSFISLEREALSLKRAITYHLHDELHSVLWYGVPSDTYYESIEQVEIGMTFTVMDDDIIQGCANWTNINSRQEEVCLYGVKE</sequence>
<keyword evidence="1" id="KW-0812">Transmembrane</keyword>
<keyword evidence="1" id="KW-0472">Membrane</keyword>
<comment type="caution">
    <text evidence="2">The sequence shown here is derived from an EMBL/GenBank/DDBJ whole genome shotgun (WGS) entry which is preliminary data.</text>
</comment>
<dbReference type="EMBL" id="JACOOL010000006">
    <property type="protein sequence ID" value="MBC5637202.1"/>
    <property type="molecule type" value="Genomic_DNA"/>
</dbReference>
<gene>
    <name evidence="2" type="ORF">H8S33_10315</name>
</gene>
<organism evidence="2 3">
    <name type="scientific">Ornithinibacillus hominis</name>
    <dbReference type="NCBI Taxonomy" id="2763055"/>
    <lineage>
        <taxon>Bacteria</taxon>
        <taxon>Bacillati</taxon>
        <taxon>Bacillota</taxon>
        <taxon>Bacilli</taxon>
        <taxon>Bacillales</taxon>
        <taxon>Bacillaceae</taxon>
        <taxon>Ornithinibacillus</taxon>
    </lineage>
</organism>
<keyword evidence="3" id="KW-1185">Reference proteome</keyword>
<dbReference type="Proteomes" id="UP000637359">
    <property type="component" value="Unassembled WGS sequence"/>
</dbReference>
<dbReference type="RefSeq" id="WP_186869906.1">
    <property type="nucleotide sequence ID" value="NZ_JACOOL010000006.1"/>
</dbReference>
<feature type="transmembrane region" description="Helical" evidence="1">
    <location>
        <begin position="6"/>
        <end position="27"/>
    </location>
</feature>
<accession>A0A923L689</accession>
<protein>
    <submittedName>
        <fullName evidence="2">Uncharacterized protein</fullName>
    </submittedName>
</protein>
<evidence type="ECO:0000313" key="2">
    <source>
        <dbReference type="EMBL" id="MBC5637202.1"/>
    </source>
</evidence>
<dbReference type="AlphaFoldDB" id="A0A923L689"/>
<reference evidence="2" key="1">
    <citation type="submission" date="2020-08" db="EMBL/GenBank/DDBJ databases">
        <title>Genome public.</title>
        <authorList>
            <person name="Liu C."/>
            <person name="Sun Q."/>
        </authorList>
    </citation>
    <scope>NUCLEOTIDE SEQUENCE</scope>
    <source>
        <strain evidence="2">BX22</strain>
    </source>
</reference>
<evidence type="ECO:0000256" key="1">
    <source>
        <dbReference type="SAM" id="Phobius"/>
    </source>
</evidence>
<proteinExistence type="predicted"/>
<evidence type="ECO:0000313" key="3">
    <source>
        <dbReference type="Proteomes" id="UP000637359"/>
    </source>
</evidence>
<name>A0A923L689_9BACI</name>
<keyword evidence="1" id="KW-1133">Transmembrane helix</keyword>